<feature type="compositionally biased region" description="Polar residues" evidence="1">
    <location>
        <begin position="91"/>
        <end position="107"/>
    </location>
</feature>
<dbReference type="EMBL" id="CAJPWZ010001763">
    <property type="protein sequence ID" value="CAG2222645.1"/>
    <property type="molecule type" value="Genomic_DNA"/>
</dbReference>
<dbReference type="OrthoDB" id="6100022at2759"/>
<dbReference type="AlphaFoldDB" id="A0A8S3T187"/>
<protein>
    <submittedName>
        <fullName evidence="2">Uncharacterized protein</fullName>
    </submittedName>
</protein>
<feature type="compositionally biased region" description="Polar residues" evidence="1">
    <location>
        <begin position="427"/>
        <end position="452"/>
    </location>
</feature>
<organism evidence="2 3">
    <name type="scientific">Mytilus edulis</name>
    <name type="common">Blue mussel</name>
    <dbReference type="NCBI Taxonomy" id="6550"/>
    <lineage>
        <taxon>Eukaryota</taxon>
        <taxon>Metazoa</taxon>
        <taxon>Spiralia</taxon>
        <taxon>Lophotrochozoa</taxon>
        <taxon>Mollusca</taxon>
        <taxon>Bivalvia</taxon>
        <taxon>Autobranchia</taxon>
        <taxon>Pteriomorphia</taxon>
        <taxon>Mytilida</taxon>
        <taxon>Mytiloidea</taxon>
        <taxon>Mytilidae</taxon>
        <taxon>Mytilinae</taxon>
        <taxon>Mytilus</taxon>
    </lineage>
</organism>
<proteinExistence type="predicted"/>
<feature type="region of interest" description="Disordered" evidence="1">
    <location>
        <begin position="298"/>
        <end position="320"/>
    </location>
</feature>
<feature type="region of interest" description="Disordered" evidence="1">
    <location>
        <begin position="388"/>
        <end position="453"/>
    </location>
</feature>
<keyword evidence="3" id="KW-1185">Reference proteome</keyword>
<feature type="compositionally biased region" description="Polar residues" evidence="1">
    <location>
        <begin position="394"/>
        <end position="408"/>
    </location>
</feature>
<dbReference type="Proteomes" id="UP000683360">
    <property type="component" value="Unassembled WGS sequence"/>
</dbReference>
<accession>A0A8S3T187</accession>
<gene>
    <name evidence="2" type="ORF">MEDL_35966</name>
</gene>
<feature type="compositionally biased region" description="Basic and acidic residues" evidence="1">
    <location>
        <begin position="74"/>
        <end position="90"/>
    </location>
</feature>
<evidence type="ECO:0000313" key="2">
    <source>
        <dbReference type="EMBL" id="CAG2222645.1"/>
    </source>
</evidence>
<feature type="region of interest" description="Disordered" evidence="1">
    <location>
        <begin position="71"/>
        <end position="131"/>
    </location>
</feature>
<evidence type="ECO:0000256" key="1">
    <source>
        <dbReference type="SAM" id="MobiDB-lite"/>
    </source>
</evidence>
<reference evidence="2" key="1">
    <citation type="submission" date="2021-03" db="EMBL/GenBank/DDBJ databases">
        <authorList>
            <person name="Bekaert M."/>
        </authorList>
    </citation>
    <scope>NUCLEOTIDE SEQUENCE</scope>
</reference>
<sequence>MNSINENNMKKKTMKNYNMYGVSSVEQKSAANTNKYIFNPNTLNQQLMHDSQNSNYDMLKDYMQTNVVHQTNQAHKEDIKPNSDTEHTEPSRQGTRTKNKAISNINSMPKDKTDKQLDNASNGNSKSSHDAINRFDAAQLNKQMMKTMFSPNSLNGNTNGLLKHGSVNELADKSKQSSRHGTFHFDATNLNSEMLHNVGYNPVYVNAATGLNRKHKRRSSDFNPNTIMSKYMELRTNGNLFGSYHPNDLINEITSFSTENENSKTPLEFDPNGHSMFPAAQHTDWGFSNYNPLHSLEQYSGRNNDKGSAGPSQEGFNPNKLNDHLMEMLKQKMTETSKAQAQHIVNGFNPDTLNSKLFHILGYKPGTVSMKNKGLGSTTVQHTGVASGNGQGQGTVSLGSNTVSQTATDGLGSTSVGQTGSGSTGSNAITQTNAGGLGSNTVSQSTAGSLGSTRMGKIGSGSLGSNTVSQANIGVSALKQYLRLQQVAWVNSVTQTNTGGLGSKTVQQPNTGALIYSSVSQTSNGSLGSNSAAQTGTGSLGTKTIQQTNGGSIGSHTITQTGVHGVGKLGNSGSVALLLGP</sequence>
<name>A0A8S3T187_MYTED</name>
<feature type="region of interest" description="Disordered" evidence="1">
    <location>
        <begin position="526"/>
        <end position="557"/>
    </location>
</feature>
<feature type="compositionally biased region" description="Polar residues" evidence="1">
    <location>
        <begin position="310"/>
        <end position="320"/>
    </location>
</feature>
<evidence type="ECO:0000313" key="3">
    <source>
        <dbReference type="Proteomes" id="UP000683360"/>
    </source>
</evidence>
<comment type="caution">
    <text evidence="2">The sequence shown here is derived from an EMBL/GenBank/DDBJ whole genome shotgun (WGS) entry which is preliminary data.</text>
</comment>